<proteinExistence type="predicted"/>
<dbReference type="PANTHER" id="PTHR43566:SF2">
    <property type="entry name" value="DUF4143 DOMAIN-CONTAINING PROTEIN"/>
    <property type="match status" value="1"/>
</dbReference>
<dbReference type="InterPro" id="IPR025420">
    <property type="entry name" value="DUF4143"/>
</dbReference>
<feature type="domain" description="DUF4143" evidence="1">
    <location>
        <begin position="72"/>
        <end position="239"/>
    </location>
</feature>
<dbReference type="AlphaFoldDB" id="A0A7C8BVC2"/>
<sequence>MRPMTLFEANRSSGAVSLRALFNGGRPAGRALPATLDDLCDVVIRGGWPAVQAMELHRASRLARSYVWQVSEDDLSRVDDVARDPQKISRLLHSLARNAEQATATKTMIRDMTGDATSEALSKETVDDYLRALRRIFVIEETPGWSPNLRSSIRINKRPKYHYVDPSLPAAILGATPQKLLGDLSAFGFLFESLCLCDLLVYAEASEAQVRYYRDNTDLKVDAIIESYDGKWAALEIKLGHNQADQAAKNLLRLKAKMESAGAEPPSFLAVVEGLGQHAYVRDDGVCVIPITSLAP</sequence>
<protein>
    <submittedName>
        <fullName evidence="2">DUF4143 domain-containing protein</fullName>
    </submittedName>
</protein>
<reference evidence="2 3" key="1">
    <citation type="submission" date="2019-09" db="EMBL/GenBank/DDBJ databases">
        <title>Whole genome shotgun sequencing (WGS) of Ellagibacter isourolithinifaciens DSM 104140(T) and Adlercreutzia muris DSM 29508(T).</title>
        <authorList>
            <person name="Stoll D.A."/>
            <person name="Danylec N."/>
            <person name="Huch M."/>
        </authorList>
    </citation>
    <scope>NUCLEOTIDE SEQUENCE [LARGE SCALE GENOMIC DNA]</scope>
    <source>
        <strain evidence="2 3">DSM 29508</strain>
    </source>
</reference>
<organism evidence="2 3">
    <name type="scientific">Adlercreutzia muris</name>
    <dbReference type="NCBI Taxonomy" id="1796610"/>
    <lineage>
        <taxon>Bacteria</taxon>
        <taxon>Bacillati</taxon>
        <taxon>Actinomycetota</taxon>
        <taxon>Coriobacteriia</taxon>
        <taxon>Eggerthellales</taxon>
        <taxon>Eggerthellaceae</taxon>
        <taxon>Adlercreutzia</taxon>
    </lineage>
</organism>
<evidence type="ECO:0000313" key="2">
    <source>
        <dbReference type="EMBL" id="KAB1651206.1"/>
    </source>
</evidence>
<comment type="caution">
    <text evidence="2">The sequence shown here is derived from an EMBL/GenBank/DDBJ whole genome shotgun (WGS) entry which is preliminary data.</text>
</comment>
<dbReference type="PANTHER" id="PTHR43566">
    <property type="entry name" value="CONSERVED PROTEIN"/>
    <property type="match status" value="1"/>
</dbReference>
<keyword evidence="3" id="KW-1185">Reference proteome</keyword>
<evidence type="ECO:0000313" key="3">
    <source>
        <dbReference type="Proteomes" id="UP000479639"/>
    </source>
</evidence>
<dbReference type="Proteomes" id="UP000479639">
    <property type="component" value="Unassembled WGS sequence"/>
</dbReference>
<accession>A0A7C8BVC2</accession>
<gene>
    <name evidence="2" type="ORF">F8D48_02045</name>
</gene>
<name>A0A7C8BVC2_9ACTN</name>
<evidence type="ECO:0000259" key="1">
    <source>
        <dbReference type="Pfam" id="PF13635"/>
    </source>
</evidence>
<dbReference type="Pfam" id="PF13635">
    <property type="entry name" value="DUF4143"/>
    <property type="match status" value="1"/>
</dbReference>
<dbReference type="EMBL" id="WAJS01000004">
    <property type="protein sequence ID" value="KAB1651206.1"/>
    <property type="molecule type" value="Genomic_DNA"/>
</dbReference>